<feature type="transmembrane region" description="Helical" evidence="8">
    <location>
        <begin position="266"/>
        <end position="288"/>
    </location>
</feature>
<dbReference type="GO" id="GO:0022857">
    <property type="term" value="F:transmembrane transporter activity"/>
    <property type="evidence" value="ECO:0007669"/>
    <property type="project" value="InterPro"/>
</dbReference>
<comment type="similarity">
    <text evidence="6">Belongs to the major facilitator superfamily. Spinster (TC 2.A.1.49) family.</text>
</comment>
<feature type="transmembrane region" description="Helical" evidence="8">
    <location>
        <begin position="462"/>
        <end position="485"/>
    </location>
</feature>
<dbReference type="AlphaFoldDB" id="A0A811L8B5"/>
<feature type="domain" description="Major facilitator superfamily (MFS) profile" evidence="9">
    <location>
        <begin position="60"/>
        <end position="486"/>
    </location>
</feature>
<comment type="caution">
    <text evidence="10">The sequence shown here is derived from an EMBL/GenBank/DDBJ whole genome shotgun (WGS) entry which is preliminary data.</text>
</comment>
<dbReference type="PANTHER" id="PTHR23505">
    <property type="entry name" value="SPINSTER"/>
    <property type="match status" value="1"/>
</dbReference>
<feature type="transmembrane region" description="Helical" evidence="8">
    <location>
        <begin position="355"/>
        <end position="378"/>
    </location>
</feature>
<keyword evidence="5 8" id="KW-0472">Membrane</keyword>
<organism evidence="10 11">
    <name type="scientific">Bursaphelenchus okinawaensis</name>
    <dbReference type="NCBI Taxonomy" id="465554"/>
    <lineage>
        <taxon>Eukaryota</taxon>
        <taxon>Metazoa</taxon>
        <taxon>Ecdysozoa</taxon>
        <taxon>Nematoda</taxon>
        <taxon>Chromadorea</taxon>
        <taxon>Rhabditida</taxon>
        <taxon>Tylenchina</taxon>
        <taxon>Tylenchomorpha</taxon>
        <taxon>Aphelenchoidea</taxon>
        <taxon>Aphelenchoididae</taxon>
        <taxon>Bursaphelenchus</taxon>
    </lineage>
</organism>
<reference evidence="10" key="1">
    <citation type="submission" date="2020-09" db="EMBL/GenBank/DDBJ databases">
        <authorList>
            <person name="Kikuchi T."/>
        </authorList>
    </citation>
    <scope>NUCLEOTIDE SEQUENCE</scope>
    <source>
        <strain evidence="10">SH1</strain>
    </source>
</reference>
<dbReference type="InterPro" id="IPR020846">
    <property type="entry name" value="MFS_dom"/>
</dbReference>
<keyword evidence="4 8" id="KW-1133">Transmembrane helix</keyword>
<dbReference type="EMBL" id="CAJFDH010000005">
    <property type="protein sequence ID" value="CAD5223538.1"/>
    <property type="molecule type" value="Genomic_DNA"/>
</dbReference>
<evidence type="ECO:0000256" key="1">
    <source>
        <dbReference type="ARBA" id="ARBA00004141"/>
    </source>
</evidence>
<evidence type="ECO:0000313" key="10">
    <source>
        <dbReference type="EMBL" id="CAD5223538.1"/>
    </source>
</evidence>
<feature type="transmembrane region" description="Helical" evidence="8">
    <location>
        <begin position="215"/>
        <end position="235"/>
    </location>
</feature>
<comment type="subcellular location">
    <subcellularLocation>
        <location evidence="1">Membrane</location>
        <topology evidence="1">Multi-pass membrane protein</topology>
    </subcellularLocation>
</comment>
<evidence type="ECO:0000256" key="3">
    <source>
        <dbReference type="ARBA" id="ARBA00022692"/>
    </source>
</evidence>
<accession>A0A811L8B5</accession>
<protein>
    <recommendedName>
        <fullName evidence="9">Major facilitator superfamily (MFS) profile domain-containing protein</fullName>
    </recommendedName>
</protein>
<dbReference type="CDD" id="cd17328">
    <property type="entry name" value="MFS_spinster_like"/>
    <property type="match status" value="1"/>
</dbReference>
<name>A0A811L8B5_9BILA</name>
<keyword evidence="2" id="KW-0813">Transport</keyword>
<dbReference type="InterPro" id="IPR044770">
    <property type="entry name" value="MFS_spinster-like"/>
</dbReference>
<dbReference type="InterPro" id="IPR036259">
    <property type="entry name" value="MFS_trans_sf"/>
</dbReference>
<dbReference type="PROSITE" id="PS50850">
    <property type="entry name" value="MFS"/>
    <property type="match status" value="1"/>
</dbReference>
<evidence type="ECO:0000259" key="9">
    <source>
        <dbReference type="PROSITE" id="PS50850"/>
    </source>
</evidence>
<feature type="transmembrane region" description="Helical" evidence="8">
    <location>
        <begin position="150"/>
        <end position="172"/>
    </location>
</feature>
<dbReference type="OrthoDB" id="6770063at2759"/>
<feature type="transmembrane region" description="Helical" evidence="8">
    <location>
        <begin position="319"/>
        <end position="343"/>
    </location>
</feature>
<feature type="transmembrane region" description="Helical" evidence="8">
    <location>
        <begin position="384"/>
        <end position="411"/>
    </location>
</feature>
<dbReference type="EMBL" id="CAJFCW020000005">
    <property type="protein sequence ID" value="CAG9118163.1"/>
    <property type="molecule type" value="Genomic_DNA"/>
</dbReference>
<dbReference type="Gene3D" id="1.20.1250.20">
    <property type="entry name" value="MFS general substrate transporter like domains"/>
    <property type="match status" value="1"/>
</dbReference>
<dbReference type="SUPFAM" id="SSF103473">
    <property type="entry name" value="MFS general substrate transporter"/>
    <property type="match status" value="1"/>
</dbReference>
<evidence type="ECO:0000256" key="2">
    <source>
        <dbReference type="ARBA" id="ARBA00022448"/>
    </source>
</evidence>
<evidence type="ECO:0000256" key="8">
    <source>
        <dbReference type="SAM" id="Phobius"/>
    </source>
</evidence>
<evidence type="ECO:0000256" key="6">
    <source>
        <dbReference type="ARBA" id="ARBA00024338"/>
    </source>
</evidence>
<evidence type="ECO:0000256" key="4">
    <source>
        <dbReference type="ARBA" id="ARBA00022989"/>
    </source>
</evidence>
<keyword evidence="3 8" id="KW-0812">Transmembrane</keyword>
<dbReference type="PANTHER" id="PTHR23505:SF79">
    <property type="entry name" value="PROTEIN SPINSTER"/>
    <property type="match status" value="1"/>
</dbReference>
<dbReference type="Proteomes" id="UP000614601">
    <property type="component" value="Unassembled WGS sequence"/>
</dbReference>
<gene>
    <name evidence="10" type="ORF">BOKJ2_LOCUS10308</name>
</gene>
<feature type="compositionally biased region" description="Basic and acidic residues" evidence="7">
    <location>
        <begin position="7"/>
        <end position="33"/>
    </location>
</feature>
<evidence type="ECO:0000256" key="5">
    <source>
        <dbReference type="ARBA" id="ARBA00023136"/>
    </source>
</evidence>
<evidence type="ECO:0000313" key="11">
    <source>
        <dbReference type="Proteomes" id="UP000614601"/>
    </source>
</evidence>
<keyword evidence="11" id="KW-1185">Reference proteome</keyword>
<dbReference type="Proteomes" id="UP000783686">
    <property type="component" value="Unassembled WGS sequence"/>
</dbReference>
<dbReference type="GO" id="GO:0016020">
    <property type="term" value="C:membrane"/>
    <property type="evidence" value="ECO:0007669"/>
    <property type="project" value="UniProtKB-SubCell"/>
</dbReference>
<proteinExistence type="inferred from homology"/>
<dbReference type="Pfam" id="PF07690">
    <property type="entry name" value="MFS_1"/>
    <property type="match status" value="1"/>
</dbReference>
<sequence>MADDPADEPKEQTCEEQKSVDVAEPGPEEKTAQDGENGNQVAAAEQPKVDTKITCKEIIVIGILFTINLVNYMDRLTISVVLTEVQAYFDIDNAQAGFIKTIFLTCFLGVAPVCGFLGDRYNRKWILVFGLVIWIGGVMALTFVPANLFYLFLGICVIVGVGEASYSIIAPSINMFKGTVRSKVIMVFYLAIPIGSGLGYVVGSNVAAAMGAWQWGLRITPIIGAICVIVLIVFVDEPKREVLEKMPEEEAGSIFKDIWYLMKNKTYVFSTWGCTFMIFTVGTLSWWIPYTIEYAKATAAKLPSVADLPEEERQSIGTVFGMVVLSAGLVGVITGTVVATMWKKGRFCFSKSKKADIFVCIIGSTGAVPFLYIAMAVLPGDFTVFYVFVFLSITHLSLNWAVTVDLLMYIVPPRKRNIASAFQITVGHAFGDAASPAIVGKISDLIAGDDHSPPSRLRAIKLAFWLPNLAAILSAIMFILSAFTLHGDFGKLQKLEDNNEKNPDTTNNLKTAVASDV</sequence>
<feature type="transmembrane region" description="Helical" evidence="8">
    <location>
        <begin position="125"/>
        <end position="144"/>
    </location>
</feature>
<evidence type="ECO:0000256" key="7">
    <source>
        <dbReference type="SAM" id="MobiDB-lite"/>
    </source>
</evidence>
<dbReference type="InterPro" id="IPR011701">
    <property type="entry name" value="MFS"/>
</dbReference>
<feature type="transmembrane region" description="Helical" evidence="8">
    <location>
        <begin position="58"/>
        <end position="78"/>
    </location>
</feature>
<feature type="transmembrane region" description="Helical" evidence="8">
    <location>
        <begin position="184"/>
        <end position="203"/>
    </location>
</feature>
<feature type="region of interest" description="Disordered" evidence="7">
    <location>
        <begin position="1"/>
        <end position="43"/>
    </location>
</feature>
<feature type="transmembrane region" description="Helical" evidence="8">
    <location>
        <begin position="98"/>
        <end position="118"/>
    </location>
</feature>